<evidence type="ECO:0000256" key="1">
    <source>
        <dbReference type="ARBA" id="ARBA00005445"/>
    </source>
</evidence>
<dbReference type="Pfam" id="PF11999">
    <property type="entry name" value="Ice_binding"/>
    <property type="match status" value="1"/>
</dbReference>
<evidence type="ECO:0000256" key="2">
    <source>
        <dbReference type="ARBA" id="ARBA00022729"/>
    </source>
</evidence>
<dbReference type="NCBIfam" id="TIGR02601">
    <property type="entry name" value="autotrns_rpt"/>
    <property type="match status" value="1"/>
</dbReference>
<dbReference type="InterPro" id="IPR021884">
    <property type="entry name" value="Ice-bd_prot"/>
</dbReference>
<evidence type="ECO:0000313" key="5">
    <source>
        <dbReference type="Proteomes" id="UP000315648"/>
    </source>
</evidence>
<evidence type="ECO:0000313" key="4">
    <source>
        <dbReference type="EMBL" id="TSJ79521.1"/>
    </source>
</evidence>
<dbReference type="AlphaFoldDB" id="A0A556QSB0"/>
<dbReference type="Pfam" id="PF03797">
    <property type="entry name" value="Autotransporter"/>
    <property type="match status" value="1"/>
</dbReference>
<dbReference type="InterPro" id="IPR005546">
    <property type="entry name" value="Autotransporte_beta"/>
</dbReference>
<organism evidence="4 5">
    <name type="scientific">Rariglobus hedericola</name>
    <dbReference type="NCBI Taxonomy" id="2597822"/>
    <lineage>
        <taxon>Bacteria</taxon>
        <taxon>Pseudomonadati</taxon>
        <taxon>Verrucomicrobiota</taxon>
        <taxon>Opitutia</taxon>
        <taxon>Opitutales</taxon>
        <taxon>Opitutaceae</taxon>
        <taxon>Rariglobus</taxon>
    </lineage>
</organism>
<dbReference type="SMART" id="SM00869">
    <property type="entry name" value="Autotransporter"/>
    <property type="match status" value="1"/>
</dbReference>
<dbReference type="PROSITE" id="PS51208">
    <property type="entry name" value="AUTOTRANSPORTER"/>
    <property type="match status" value="1"/>
</dbReference>
<name>A0A556QSB0_9BACT</name>
<dbReference type="RefSeq" id="WP_144230062.1">
    <property type="nucleotide sequence ID" value="NZ_CBCRVV010000015.1"/>
</dbReference>
<proteinExistence type="inferred from homology"/>
<comment type="similarity">
    <text evidence="1">Belongs to the ice-binding protein family.</text>
</comment>
<feature type="domain" description="Autotransporter" evidence="3">
    <location>
        <begin position="688"/>
        <end position="965"/>
    </location>
</feature>
<keyword evidence="5" id="KW-1185">Reference proteome</keyword>
<dbReference type="InterPro" id="IPR011050">
    <property type="entry name" value="Pectin_lyase_fold/virulence"/>
</dbReference>
<dbReference type="Pfam" id="PF12951">
    <property type="entry name" value="PATR"/>
    <property type="match status" value="2"/>
</dbReference>
<dbReference type="Proteomes" id="UP000315648">
    <property type="component" value="Unassembled WGS sequence"/>
</dbReference>
<evidence type="ECO:0000259" key="3">
    <source>
        <dbReference type="PROSITE" id="PS51208"/>
    </source>
</evidence>
<protein>
    <submittedName>
        <fullName evidence="4">Autotransporter domain-containing protein</fullName>
    </submittedName>
</protein>
<comment type="caution">
    <text evidence="4">The sequence shown here is derived from an EMBL/GenBank/DDBJ whole genome shotgun (WGS) entry which is preliminary data.</text>
</comment>
<dbReference type="OrthoDB" id="191127at2"/>
<dbReference type="SUPFAM" id="SSF51126">
    <property type="entry name" value="Pectin lyase-like"/>
    <property type="match status" value="1"/>
</dbReference>
<keyword evidence="2" id="KW-0732">Signal</keyword>
<dbReference type="EMBL" id="VMBG01000001">
    <property type="protein sequence ID" value="TSJ79521.1"/>
    <property type="molecule type" value="Genomic_DNA"/>
</dbReference>
<sequence>MKSNLLLPASMAAFAIFLLGAATVSAQSILLSAEDFVLLGGTSVSVAGAGPNTYSNGDVGSMGSISGFPPATVVNGSTILGGAVVAQAMLDLGTARTGLSALATTSNLTGQDLSGMTLAPGVYAFNVSAEISLAGTRILTLDAQGQNNVVWVFNIGTSLTTAAGAQIRFVNLGSNGGADNGLFWNAGTTITFGADNTVLGNYLAGTDIIFGTTTPSTGSGGGRALAQAGVSFDGAASLDALGGPGGGTLTGGLTLNGGIVTANGYVLLSSDGAYIPGTSGLVLIPGTNYNTTNVTVDGDSSDALATPATFTVFQTIAKLTGTNTYTGGTIIDAGQLTTGSENLPVNGNVSFIDSANTGAAGELIFDQATNGTYGGVISGGGDVTKEGLGDLTFTALQTYTGTTTVNEGKLIASLALLPANGDITLGAAGTLVLDEASNVILNNALSGTGTLEKQGAGALVIANATTVAVDIQNGSLFLVNNVGSTTVGTGTFLRGEGTINGNLLNNGTVSAGSSPGTIIVAGNFMQGPAGTLVVEFASSTSFDRLIVSGTADLDGTLELVTLNGFNPVGESFTIITATGGVNGTFPTVIAPATPAAITRTVNYGTNDVTVTYTQIPFSTFAETPNQGAVGDGALNNPAITDVLNTLALPGQFPAALNALSPQGYQVWSDIAFAHTASLASRLAHQPPATPGRDNFYFEAGQSRGRTSGDANVGSNRFNSDSGLVGGNTFVTPDLTLGGFFEYTDTDSGLGSFGSTTNIKTKMPGIRAAWKKDAWFVTAAAAYGFDDYESTRQINFSGTSATARSDTTGRQWLVDIIAGRHFLTGPVSLSPFAGLQVAGWKTEGFTETGAGAFNNTVGDQSARSLRTQLGLEAAIAFNAGNVVIRPHARGAWVHELSNDSRSIDASFGGSNYSVQTHSPQRDSARLSAGFDVAFTPRVALYADYSIQTGNTVEILGEWRGGLSVSF</sequence>
<dbReference type="SUPFAM" id="SSF103515">
    <property type="entry name" value="Autotransporter"/>
    <property type="match status" value="1"/>
</dbReference>
<gene>
    <name evidence="4" type="ORF">FPL22_09610</name>
</gene>
<dbReference type="InterPro" id="IPR036709">
    <property type="entry name" value="Autotransporte_beta_dom_sf"/>
</dbReference>
<dbReference type="Gene3D" id="2.40.128.130">
    <property type="entry name" value="Autotransporter beta-domain"/>
    <property type="match status" value="1"/>
</dbReference>
<accession>A0A556QSB0</accession>
<reference evidence="4 5" key="1">
    <citation type="submission" date="2019-07" db="EMBL/GenBank/DDBJ databases">
        <title>Description of 53C-WASEF.</title>
        <authorList>
            <person name="Pitt A."/>
            <person name="Hahn M.W."/>
        </authorList>
    </citation>
    <scope>NUCLEOTIDE SEQUENCE [LARGE SCALE GENOMIC DNA]</scope>
    <source>
        <strain evidence="4 5">53C-WASEF</strain>
    </source>
</reference>
<dbReference type="InterPro" id="IPR013425">
    <property type="entry name" value="Autotrns_rpt"/>
</dbReference>